<reference evidence="2 3" key="1">
    <citation type="journal article" date="2018" name="Front. Plant Sci.">
        <title>Red Clover (Trifolium pratense) and Zigzag Clover (T. medium) - A Picture of Genomic Similarities and Differences.</title>
        <authorList>
            <person name="Dluhosova J."/>
            <person name="Istvanek J."/>
            <person name="Nedelnik J."/>
            <person name="Repkova J."/>
        </authorList>
    </citation>
    <scope>NUCLEOTIDE SEQUENCE [LARGE SCALE GENOMIC DNA]</scope>
    <source>
        <strain evidence="3">cv. 10/8</strain>
        <tissue evidence="2">Leaf</tissue>
    </source>
</reference>
<feature type="compositionally biased region" description="Low complexity" evidence="1">
    <location>
        <begin position="46"/>
        <end position="61"/>
    </location>
</feature>
<protein>
    <submittedName>
        <fullName evidence="2">Uncharacterized protein</fullName>
    </submittedName>
</protein>
<evidence type="ECO:0000256" key="1">
    <source>
        <dbReference type="SAM" id="MobiDB-lite"/>
    </source>
</evidence>
<feature type="region of interest" description="Disordered" evidence="1">
    <location>
        <begin position="35"/>
        <end position="61"/>
    </location>
</feature>
<sequence length="61" mass="6413">FEELACAGRNRENKRNLPKIGLRWAQQSCAGRNSSGILDAENLSPARGADGATRGAADLTG</sequence>
<proteinExistence type="predicted"/>
<comment type="caution">
    <text evidence="2">The sequence shown here is derived from an EMBL/GenBank/DDBJ whole genome shotgun (WGS) entry which is preliminary data.</text>
</comment>
<dbReference type="EMBL" id="LXQA011070208">
    <property type="protein sequence ID" value="MCI83568.1"/>
    <property type="molecule type" value="Genomic_DNA"/>
</dbReference>
<evidence type="ECO:0000313" key="2">
    <source>
        <dbReference type="EMBL" id="MCI83568.1"/>
    </source>
</evidence>
<dbReference type="Proteomes" id="UP000265520">
    <property type="component" value="Unassembled WGS sequence"/>
</dbReference>
<accession>A0A392V5H9</accession>
<evidence type="ECO:0000313" key="3">
    <source>
        <dbReference type="Proteomes" id="UP000265520"/>
    </source>
</evidence>
<name>A0A392V5H9_9FABA</name>
<dbReference type="AlphaFoldDB" id="A0A392V5H9"/>
<organism evidence="2 3">
    <name type="scientific">Trifolium medium</name>
    <dbReference type="NCBI Taxonomy" id="97028"/>
    <lineage>
        <taxon>Eukaryota</taxon>
        <taxon>Viridiplantae</taxon>
        <taxon>Streptophyta</taxon>
        <taxon>Embryophyta</taxon>
        <taxon>Tracheophyta</taxon>
        <taxon>Spermatophyta</taxon>
        <taxon>Magnoliopsida</taxon>
        <taxon>eudicotyledons</taxon>
        <taxon>Gunneridae</taxon>
        <taxon>Pentapetalae</taxon>
        <taxon>rosids</taxon>
        <taxon>fabids</taxon>
        <taxon>Fabales</taxon>
        <taxon>Fabaceae</taxon>
        <taxon>Papilionoideae</taxon>
        <taxon>50 kb inversion clade</taxon>
        <taxon>NPAAA clade</taxon>
        <taxon>Hologalegina</taxon>
        <taxon>IRL clade</taxon>
        <taxon>Trifolieae</taxon>
        <taxon>Trifolium</taxon>
    </lineage>
</organism>
<feature type="non-terminal residue" evidence="2">
    <location>
        <position position="1"/>
    </location>
</feature>
<keyword evidence="3" id="KW-1185">Reference proteome</keyword>